<proteinExistence type="predicted"/>
<reference evidence="1" key="1">
    <citation type="submission" date="2018-11" db="EMBL/GenBank/DDBJ databases">
        <authorList>
            <person name="Grassa J C."/>
        </authorList>
    </citation>
    <scope>NUCLEOTIDE SEQUENCE [LARGE SCALE GENOMIC DNA]</scope>
</reference>
<dbReference type="EnsemblPlants" id="evm.model.06.373">
    <property type="protein sequence ID" value="cds.evm.model.06.373"/>
    <property type="gene ID" value="evm.TU.06.373"/>
</dbReference>
<dbReference type="AlphaFoldDB" id="A0A803PY49"/>
<sequence length="119" mass="13461">MGLYRDGVHGMGSTEWVWVWSQDGALGLGDDGLSVLWTGGWASRLRRWLQYLSTVPILLVDFALWIDWTAKINSQAHLSGPRQRNGSAHKFKPDHESRFIYDPALTKPRLLGLGRMTLV</sequence>
<dbReference type="EMBL" id="UZAU01000559">
    <property type="status" value="NOT_ANNOTATED_CDS"/>
    <property type="molecule type" value="Genomic_DNA"/>
</dbReference>
<keyword evidence="2" id="KW-1185">Reference proteome</keyword>
<organism evidence="1 2">
    <name type="scientific">Cannabis sativa</name>
    <name type="common">Hemp</name>
    <name type="synonym">Marijuana</name>
    <dbReference type="NCBI Taxonomy" id="3483"/>
    <lineage>
        <taxon>Eukaryota</taxon>
        <taxon>Viridiplantae</taxon>
        <taxon>Streptophyta</taxon>
        <taxon>Embryophyta</taxon>
        <taxon>Tracheophyta</taxon>
        <taxon>Spermatophyta</taxon>
        <taxon>Magnoliopsida</taxon>
        <taxon>eudicotyledons</taxon>
        <taxon>Gunneridae</taxon>
        <taxon>Pentapetalae</taxon>
        <taxon>rosids</taxon>
        <taxon>fabids</taxon>
        <taxon>Rosales</taxon>
        <taxon>Cannabaceae</taxon>
        <taxon>Cannabis</taxon>
    </lineage>
</organism>
<dbReference type="Proteomes" id="UP000596661">
    <property type="component" value="Chromosome 6"/>
</dbReference>
<dbReference type="Gramene" id="evm.model.06.373">
    <property type="protein sequence ID" value="cds.evm.model.06.373"/>
    <property type="gene ID" value="evm.TU.06.373"/>
</dbReference>
<name>A0A803PY49_CANSA</name>
<protein>
    <submittedName>
        <fullName evidence="1">Uncharacterized protein</fullName>
    </submittedName>
</protein>
<reference evidence="1" key="2">
    <citation type="submission" date="2021-03" db="UniProtKB">
        <authorList>
            <consortium name="EnsemblPlants"/>
        </authorList>
    </citation>
    <scope>IDENTIFICATION</scope>
</reference>
<evidence type="ECO:0000313" key="1">
    <source>
        <dbReference type="EnsemblPlants" id="cds.evm.model.06.373"/>
    </source>
</evidence>
<accession>A0A803PY49</accession>
<evidence type="ECO:0000313" key="2">
    <source>
        <dbReference type="Proteomes" id="UP000596661"/>
    </source>
</evidence>